<feature type="domain" description="Chemokine interleukin-8-like" evidence="9">
    <location>
        <begin position="28"/>
        <end position="90"/>
    </location>
</feature>
<keyword evidence="2" id="KW-0145">Chemotaxis</keyword>
<keyword evidence="6" id="KW-1015">Disulfide bond</keyword>
<evidence type="ECO:0000256" key="4">
    <source>
        <dbReference type="ARBA" id="ARBA00022525"/>
    </source>
</evidence>
<reference evidence="10" key="1">
    <citation type="journal article" date="2023" name="Science">
        <title>Genome structures resolve the early diversification of teleost fishes.</title>
        <authorList>
            <person name="Parey E."/>
            <person name="Louis A."/>
            <person name="Montfort J."/>
            <person name="Bouchez O."/>
            <person name="Roques C."/>
            <person name="Iampietro C."/>
            <person name="Lluch J."/>
            <person name="Castinel A."/>
            <person name="Donnadieu C."/>
            <person name="Desvignes T."/>
            <person name="Floi Bucao C."/>
            <person name="Jouanno E."/>
            <person name="Wen M."/>
            <person name="Mejri S."/>
            <person name="Dirks R."/>
            <person name="Jansen H."/>
            <person name="Henkel C."/>
            <person name="Chen W.J."/>
            <person name="Zahm M."/>
            <person name="Cabau C."/>
            <person name="Klopp C."/>
            <person name="Thompson A.W."/>
            <person name="Robinson-Rechavi M."/>
            <person name="Braasch I."/>
            <person name="Lecointre G."/>
            <person name="Bobe J."/>
            <person name="Postlethwait J.H."/>
            <person name="Berthelot C."/>
            <person name="Roest Crollius H."/>
            <person name="Guiguen Y."/>
        </authorList>
    </citation>
    <scope>NUCLEOTIDE SEQUENCE</scope>
    <source>
        <strain evidence="10">NC1722</strain>
    </source>
</reference>
<evidence type="ECO:0000256" key="2">
    <source>
        <dbReference type="ARBA" id="ARBA00022500"/>
    </source>
</evidence>
<evidence type="ECO:0000256" key="8">
    <source>
        <dbReference type="SAM" id="SignalP"/>
    </source>
</evidence>
<dbReference type="Pfam" id="PF00048">
    <property type="entry name" value="IL8"/>
    <property type="match status" value="1"/>
</dbReference>
<dbReference type="AlphaFoldDB" id="A0AAD7RYQ9"/>
<comment type="subcellular location">
    <subcellularLocation>
        <location evidence="1">Secreted</location>
    </subcellularLocation>
</comment>
<dbReference type="EMBL" id="JAINUG010000143">
    <property type="protein sequence ID" value="KAJ8392785.1"/>
    <property type="molecule type" value="Genomic_DNA"/>
</dbReference>
<evidence type="ECO:0000256" key="3">
    <source>
        <dbReference type="ARBA" id="ARBA00022514"/>
    </source>
</evidence>
<keyword evidence="5 8" id="KW-0732">Signal</keyword>
<evidence type="ECO:0000259" key="9">
    <source>
        <dbReference type="SMART" id="SM00199"/>
    </source>
</evidence>
<organism evidence="10 11">
    <name type="scientific">Aldrovandia affinis</name>
    <dbReference type="NCBI Taxonomy" id="143900"/>
    <lineage>
        <taxon>Eukaryota</taxon>
        <taxon>Metazoa</taxon>
        <taxon>Chordata</taxon>
        <taxon>Craniata</taxon>
        <taxon>Vertebrata</taxon>
        <taxon>Euteleostomi</taxon>
        <taxon>Actinopterygii</taxon>
        <taxon>Neopterygii</taxon>
        <taxon>Teleostei</taxon>
        <taxon>Notacanthiformes</taxon>
        <taxon>Halosauridae</taxon>
        <taxon>Aldrovandia</taxon>
    </lineage>
</organism>
<comment type="caution">
    <text evidence="10">The sequence shown here is derived from an EMBL/GenBank/DDBJ whole genome shotgun (WGS) entry which is preliminary data.</text>
</comment>
<keyword evidence="4" id="KW-0964">Secreted</keyword>
<dbReference type="GO" id="GO:0006954">
    <property type="term" value="P:inflammatory response"/>
    <property type="evidence" value="ECO:0007669"/>
    <property type="project" value="UniProtKB-KW"/>
</dbReference>
<dbReference type="Gene3D" id="2.40.50.40">
    <property type="match status" value="1"/>
</dbReference>
<keyword evidence="11" id="KW-1185">Reference proteome</keyword>
<gene>
    <name evidence="10" type="ORF">AAFF_G00072690</name>
</gene>
<dbReference type="GO" id="GO:0005615">
    <property type="term" value="C:extracellular space"/>
    <property type="evidence" value="ECO:0007669"/>
    <property type="project" value="UniProtKB-KW"/>
</dbReference>
<evidence type="ECO:0000256" key="7">
    <source>
        <dbReference type="ARBA" id="ARBA00023198"/>
    </source>
</evidence>
<keyword evidence="3" id="KW-0202">Cytokine</keyword>
<evidence type="ECO:0000256" key="1">
    <source>
        <dbReference type="ARBA" id="ARBA00004613"/>
    </source>
</evidence>
<dbReference type="FunFam" id="2.40.50.40:FF:000012">
    <property type="entry name" value="C-C motif chemokine"/>
    <property type="match status" value="1"/>
</dbReference>
<dbReference type="SMART" id="SM00199">
    <property type="entry name" value="SCY"/>
    <property type="match status" value="1"/>
</dbReference>
<proteinExistence type="predicted"/>
<evidence type="ECO:0000256" key="5">
    <source>
        <dbReference type="ARBA" id="ARBA00022729"/>
    </source>
</evidence>
<dbReference type="PANTHER" id="PTHR12015">
    <property type="entry name" value="SMALL INDUCIBLE CYTOKINE A"/>
    <property type="match status" value="1"/>
</dbReference>
<dbReference type="GO" id="GO:0008009">
    <property type="term" value="F:chemokine activity"/>
    <property type="evidence" value="ECO:0007669"/>
    <property type="project" value="InterPro"/>
</dbReference>
<dbReference type="InterPro" id="IPR039809">
    <property type="entry name" value="Chemokine_b/g/d"/>
</dbReference>
<dbReference type="InterPro" id="IPR001811">
    <property type="entry name" value="Chemokine_IL8-like_dom"/>
</dbReference>
<feature type="chain" id="PRO_5042119767" description="Chemokine interleukin-8-like domain-containing protein" evidence="8">
    <location>
        <begin position="24"/>
        <end position="104"/>
    </location>
</feature>
<evidence type="ECO:0000313" key="11">
    <source>
        <dbReference type="Proteomes" id="UP001221898"/>
    </source>
</evidence>
<keyword evidence="7" id="KW-0395">Inflammatory response</keyword>
<evidence type="ECO:0000256" key="6">
    <source>
        <dbReference type="ARBA" id="ARBA00023157"/>
    </source>
</evidence>
<dbReference type="SUPFAM" id="SSF54117">
    <property type="entry name" value="Interleukin 8-like chemokines"/>
    <property type="match status" value="1"/>
</dbReference>
<sequence>MGEAFRAVAVLLLVAVICSYAAANTEEALDCCLSTKDKNIPHRLVKTYSIQTVAGGCRIPATLFITKKGVRLCAPPAKKSRWVAKLIKRLDRKTKSKQKKGKGN</sequence>
<accession>A0AAD7RYQ9</accession>
<name>A0AAD7RYQ9_9TELE</name>
<dbReference type="Proteomes" id="UP001221898">
    <property type="component" value="Unassembled WGS sequence"/>
</dbReference>
<dbReference type="PANTHER" id="PTHR12015:SF108">
    <property type="entry name" value="C-C MOTIF CHEMOKINE 20"/>
    <property type="match status" value="1"/>
</dbReference>
<dbReference type="GO" id="GO:0006955">
    <property type="term" value="P:immune response"/>
    <property type="evidence" value="ECO:0007669"/>
    <property type="project" value="InterPro"/>
</dbReference>
<evidence type="ECO:0000313" key="10">
    <source>
        <dbReference type="EMBL" id="KAJ8392785.1"/>
    </source>
</evidence>
<dbReference type="InterPro" id="IPR036048">
    <property type="entry name" value="Interleukin_8-like_sf"/>
</dbReference>
<feature type="signal peptide" evidence="8">
    <location>
        <begin position="1"/>
        <end position="23"/>
    </location>
</feature>
<protein>
    <recommendedName>
        <fullName evidence="9">Chemokine interleukin-8-like domain-containing protein</fullName>
    </recommendedName>
</protein>